<gene>
    <name evidence="3" type="ORF">Asi03nite_07390</name>
</gene>
<accession>A0A919K8Y7</accession>
<dbReference type="PROSITE" id="PS51898">
    <property type="entry name" value="TYR_RECOMBINASE"/>
    <property type="match status" value="1"/>
</dbReference>
<dbReference type="GO" id="GO:0015074">
    <property type="term" value="P:DNA integration"/>
    <property type="evidence" value="ECO:0007669"/>
    <property type="project" value="InterPro"/>
</dbReference>
<dbReference type="GO" id="GO:0003677">
    <property type="term" value="F:DNA binding"/>
    <property type="evidence" value="ECO:0007669"/>
    <property type="project" value="InterPro"/>
</dbReference>
<keyword evidence="4" id="KW-1185">Reference proteome</keyword>
<dbReference type="InterPro" id="IPR002104">
    <property type="entry name" value="Integrase_catalytic"/>
</dbReference>
<evidence type="ECO:0000313" key="3">
    <source>
        <dbReference type="EMBL" id="GIF03201.1"/>
    </source>
</evidence>
<dbReference type="InterPro" id="IPR011010">
    <property type="entry name" value="DNA_brk_join_enz"/>
</dbReference>
<evidence type="ECO:0000313" key="4">
    <source>
        <dbReference type="Proteomes" id="UP000629619"/>
    </source>
</evidence>
<proteinExistence type="predicted"/>
<dbReference type="Gene3D" id="1.10.443.10">
    <property type="entry name" value="Intergrase catalytic core"/>
    <property type="match status" value="1"/>
</dbReference>
<dbReference type="EMBL" id="BOMW01000008">
    <property type="protein sequence ID" value="GIF03201.1"/>
    <property type="molecule type" value="Genomic_DNA"/>
</dbReference>
<dbReference type="Proteomes" id="UP000629619">
    <property type="component" value="Unassembled WGS sequence"/>
</dbReference>
<evidence type="ECO:0000259" key="2">
    <source>
        <dbReference type="PROSITE" id="PS51898"/>
    </source>
</evidence>
<comment type="caution">
    <text evidence="3">The sequence shown here is derived from an EMBL/GenBank/DDBJ whole genome shotgun (WGS) entry which is preliminary data.</text>
</comment>
<protein>
    <recommendedName>
        <fullName evidence="2">Tyr recombinase domain-containing protein</fullName>
    </recommendedName>
</protein>
<reference evidence="3" key="1">
    <citation type="submission" date="2021-01" db="EMBL/GenBank/DDBJ databases">
        <title>Whole genome shotgun sequence of Actinoplanes siamensis NBRC 109076.</title>
        <authorList>
            <person name="Komaki H."/>
            <person name="Tamura T."/>
        </authorList>
    </citation>
    <scope>NUCLEOTIDE SEQUENCE</scope>
    <source>
        <strain evidence="3">NBRC 109076</strain>
    </source>
</reference>
<dbReference type="Pfam" id="PF00589">
    <property type="entry name" value="Phage_integrase"/>
    <property type="match status" value="1"/>
</dbReference>
<evidence type="ECO:0000256" key="1">
    <source>
        <dbReference type="ARBA" id="ARBA00023172"/>
    </source>
</evidence>
<organism evidence="3 4">
    <name type="scientific">Actinoplanes siamensis</name>
    <dbReference type="NCBI Taxonomy" id="1223317"/>
    <lineage>
        <taxon>Bacteria</taxon>
        <taxon>Bacillati</taxon>
        <taxon>Actinomycetota</taxon>
        <taxon>Actinomycetes</taxon>
        <taxon>Micromonosporales</taxon>
        <taxon>Micromonosporaceae</taxon>
        <taxon>Actinoplanes</taxon>
    </lineage>
</organism>
<feature type="domain" description="Tyr recombinase" evidence="2">
    <location>
        <begin position="1"/>
        <end position="86"/>
    </location>
</feature>
<keyword evidence="1" id="KW-0233">DNA recombination</keyword>
<name>A0A919K8Y7_9ACTN</name>
<dbReference type="AlphaFoldDB" id="A0A919K8Y7"/>
<dbReference type="GO" id="GO:0006310">
    <property type="term" value="P:DNA recombination"/>
    <property type="evidence" value="ECO:0007669"/>
    <property type="project" value="UniProtKB-KW"/>
</dbReference>
<dbReference type="SUPFAM" id="SSF56349">
    <property type="entry name" value="DNA breaking-rejoining enzymes"/>
    <property type="match status" value="1"/>
</dbReference>
<sequence length="102" mass="11517">MDALWLGKKGQLTRTGIQMMLARRVRQAGITDRIHMHLFRHDSATRAADAGLSAEASEFLYGWTPGSPMTRHYTRATKVQRAQEAARKLIDRIQRLNAVVSV</sequence>
<dbReference type="InterPro" id="IPR013762">
    <property type="entry name" value="Integrase-like_cat_sf"/>
</dbReference>